<evidence type="ECO:0000313" key="1">
    <source>
        <dbReference type="EMBL" id="TRY80227.1"/>
    </source>
</evidence>
<protein>
    <submittedName>
        <fullName evidence="1">Uncharacterized protein</fullName>
    </submittedName>
</protein>
<evidence type="ECO:0000313" key="2">
    <source>
        <dbReference type="Proteomes" id="UP000318571"/>
    </source>
</evidence>
<gene>
    <name evidence="1" type="ORF">TCAL_15437</name>
</gene>
<reference evidence="1 2" key="1">
    <citation type="journal article" date="2018" name="Nat. Ecol. Evol.">
        <title>Genomic signatures of mitonuclear coevolution across populations of Tigriopus californicus.</title>
        <authorList>
            <person name="Barreto F.S."/>
            <person name="Watson E.T."/>
            <person name="Lima T.G."/>
            <person name="Willett C.S."/>
            <person name="Edmands S."/>
            <person name="Li W."/>
            <person name="Burton R.S."/>
        </authorList>
    </citation>
    <scope>NUCLEOTIDE SEQUENCE [LARGE SCALE GENOMIC DNA]</scope>
    <source>
        <strain evidence="1 2">San Diego</strain>
    </source>
</reference>
<dbReference type="EMBL" id="VCGU01000001">
    <property type="protein sequence ID" value="TRY80227.1"/>
    <property type="molecule type" value="Genomic_DNA"/>
</dbReference>
<name>A0A553PRB9_TIGCA</name>
<proteinExistence type="predicted"/>
<keyword evidence="2" id="KW-1185">Reference proteome</keyword>
<comment type="caution">
    <text evidence="1">The sequence shown here is derived from an EMBL/GenBank/DDBJ whole genome shotgun (WGS) entry which is preliminary data.</text>
</comment>
<sequence>MCLIQFQKKDTLQSENQGVMIHSSGTQCMQIKIENEPYTPMLLGGVLKLAPVSDPQDSLPTFFVPDAPFAIGLSNHLAIINRGLMEKRRGKDSQVRKNNISRAPWVF</sequence>
<accession>A0A553PRB9</accession>
<dbReference type="Proteomes" id="UP000318571">
    <property type="component" value="Chromosome 12"/>
</dbReference>
<organism evidence="1 2">
    <name type="scientific">Tigriopus californicus</name>
    <name type="common">Marine copepod</name>
    <dbReference type="NCBI Taxonomy" id="6832"/>
    <lineage>
        <taxon>Eukaryota</taxon>
        <taxon>Metazoa</taxon>
        <taxon>Ecdysozoa</taxon>
        <taxon>Arthropoda</taxon>
        <taxon>Crustacea</taxon>
        <taxon>Multicrustacea</taxon>
        <taxon>Hexanauplia</taxon>
        <taxon>Copepoda</taxon>
        <taxon>Harpacticoida</taxon>
        <taxon>Harpacticidae</taxon>
        <taxon>Tigriopus</taxon>
    </lineage>
</organism>
<dbReference type="AlphaFoldDB" id="A0A553PRB9"/>